<protein>
    <recommendedName>
        <fullName evidence="3">Transmembrane protein 53</fullName>
    </recommendedName>
</protein>
<dbReference type="RefSeq" id="XP_030832946.1">
    <property type="nucleotide sequence ID" value="XM_030977086.1"/>
</dbReference>
<organism evidence="1 2">
    <name type="scientific">Strongylocentrotus purpuratus</name>
    <name type="common">Purple sea urchin</name>
    <dbReference type="NCBI Taxonomy" id="7668"/>
    <lineage>
        <taxon>Eukaryota</taxon>
        <taxon>Metazoa</taxon>
        <taxon>Echinodermata</taxon>
        <taxon>Eleutherozoa</taxon>
        <taxon>Echinozoa</taxon>
        <taxon>Echinoidea</taxon>
        <taxon>Euechinoidea</taxon>
        <taxon>Echinacea</taxon>
        <taxon>Camarodonta</taxon>
        <taxon>Echinidea</taxon>
        <taxon>Strongylocentrotidae</taxon>
        <taxon>Strongylocentrotus</taxon>
    </lineage>
</organism>
<dbReference type="InterPro" id="IPR029058">
    <property type="entry name" value="AB_hydrolase_fold"/>
</dbReference>
<accession>A0A7M7NAT2</accession>
<evidence type="ECO:0000313" key="1">
    <source>
        <dbReference type="EnsemblMetazoa" id="XP_030832946"/>
    </source>
</evidence>
<dbReference type="GeneID" id="594113"/>
<dbReference type="OrthoDB" id="77878at2759"/>
<dbReference type="SUPFAM" id="SSF53474">
    <property type="entry name" value="alpha/beta-Hydrolases"/>
    <property type="match status" value="1"/>
</dbReference>
<sequence length="301" mass="34572">MIYIQGFHHLLRRSSLQVRLTLHRTMATRTNATVTHLSKHLELHQYHPDTIDSGEPRPTVVFLPWMNATQAHANHYRELYAVRGFNVLTVWGSLSYFLWPQWAMPLATELADYLEMQTRGPLVVHSMSVGAYLYAVTLTLIADNPDKYGSLGSRVKGHVYDSIVIGTLEEMARGVSIIVAPKSAMLQQAIRRSCLLYFAATKQHTVVPYNRFIDVVHNSPFKTPKLCFHSYNDVLCLPEAMERMIHHWKDEYDLDITSKMWQNSPHASHLRTDPQTYNRLLNDFLKKVGLDNISLQLSSKL</sequence>
<proteinExistence type="predicted"/>
<dbReference type="PANTHER" id="PTHR20908">
    <property type="entry name" value="LD15586P"/>
    <property type="match status" value="1"/>
</dbReference>
<dbReference type="Proteomes" id="UP000007110">
    <property type="component" value="Unassembled WGS sequence"/>
</dbReference>
<keyword evidence="2" id="KW-1185">Reference proteome</keyword>
<dbReference type="Pfam" id="PF05705">
    <property type="entry name" value="DUF829"/>
    <property type="match status" value="1"/>
</dbReference>
<evidence type="ECO:0008006" key="3">
    <source>
        <dbReference type="Google" id="ProtNLM"/>
    </source>
</evidence>
<dbReference type="AlphaFoldDB" id="A0A7M7NAT2"/>
<name>A0A7M7NAT2_STRPU</name>
<dbReference type="InterPro" id="IPR008547">
    <property type="entry name" value="DUF829_TMEM53"/>
</dbReference>
<dbReference type="Gene3D" id="3.40.50.1820">
    <property type="entry name" value="alpha/beta hydrolase"/>
    <property type="match status" value="1"/>
</dbReference>
<reference evidence="2" key="1">
    <citation type="submission" date="2015-02" db="EMBL/GenBank/DDBJ databases">
        <title>Genome sequencing for Strongylocentrotus purpuratus.</title>
        <authorList>
            <person name="Murali S."/>
            <person name="Liu Y."/>
            <person name="Vee V."/>
            <person name="English A."/>
            <person name="Wang M."/>
            <person name="Skinner E."/>
            <person name="Han Y."/>
            <person name="Muzny D.M."/>
            <person name="Worley K.C."/>
            <person name="Gibbs R.A."/>
        </authorList>
    </citation>
    <scope>NUCLEOTIDE SEQUENCE</scope>
</reference>
<dbReference type="EnsemblMetazoa" id="XM_030977086">
    <property type="protein sequence ID" value="XP_030832946"/>
    <property type="gene ID" value="LOC594113"/>
</dbReference>
<dbReference type="InParanoid" id="A0A7M7NAT2"/>
<reference evidence="1" key="2">
    <citation type="submission" date="2021-01" db="UniProtKB">
        <authorList>
            <consortium name="EnsemblMetazoa"/>
        </authorList>
    </citation>
    <scope>IDENTIFICATION</scope>
</reference>
<evidence type="ECO:0000313" key="2">
    <source>
        <dbReference type="Proteomes" id="UP000007110"/>
    </source>
</evidence>
<dbReference type="OMA" id="GVMHFLW"/>
<dbReference type="KEGG" id="spu:594113"/>
<dbReference type="PANTHER" id="PTHR20908:SF4">
    <property type="entry name" value="SI:DKEY-5I3.5"/>
    <property type="match status" value="1"/>
</dbReference>